<reference evidence="2" key="1">
    <citation type="submission" date="2023-03" db="UniProtKB">
        <authorList>
            <consortium name="EnsemblPlants"/>
        </authorList>
    </citation>
    <scope>IDENTIFICATION</scope>
</reference>
<organism evidence="2">
    <name type="scientific">Cucumis melo</name>
    <name type="common">Muskmelon</name>
    <dbReference type="NCBI Taxonomy" id="3656"/>
    <lineage>
        <taxon>Eukaryota</taxon>
        <taxon>Viridiplantae</taxon>
        <taxon>Streptophyta</taxon>
        <taxon>Embryophyta</taxon>
        <taxon>Tracheophyta</taxon>
        <taxon>Spermatophyta</taxon>
        <taxon>Magnoliopsida</taxon>
        <taxon>eudicotyledons</taxon>
        <taxon>Gunneridae</taxon>
        <taxon>Pentapetalae</taxon>
        <taxon>rosids</taxon>
        <taxon>fabids</taxon>
        <taxon>Cucurbitales</taxon>
        <taxon>Cucurbitaceae</taxon>
        <taxon>Benincaseae</taxon>
        <taxon>Cucumis</taxon>
    </lineage>
</organism>
<keyword evidence="1" id="KW-0472">Membrane</keyword>
<accession>A0A9I9E9W3</accession>
<sequence>MLLNVMEAMELWWKVMIFGFSLIFRNFVVLGFQKKKIGKLLVLVLKLACAIFEISFLPICMYVCNKFQQICIHLTSSGLYVSCCSHQPADLNLMKHVSYLCFVLFSSLILSVLM</sequence>
<dbReference type="AlphaFoldDB" id="A0A9I9E9W3"/>
<name>A0A9I9E9W3_CUCME</name>
<feature type="transmembrane region" description="Helical" evidence="1">
    <location>
        <begin position="40"/>
        <end position="59"/>
    </location>
</feature>
<evidence type="ECO:0000313" key="2">
    <source>
        <dbReference type="EnsemblPlants" id="MELO3C030850.2.1"/>
    </source>
</evidence>
<protein>
    <submittedName>
        <fullName evidence="2">Uncharacterized protein</fullName>
    </submittedName>
</protein>
<evidence type="ECO:0000256" key="1">
    <source>
        <dbReference type="SAM" id="Phobius"/>
    </source>
</evidence>
<keyword evidence="1" id="KW-1133">Transmembrane helix</keyword>
<dbReference type="EnsemblPlants" id="MELO3C030850.2.1">
    <property type="protein sequence ID" value="MELO3C030850.2.1"/>
    <property type="gene ID" value="MELO3C030850.2"/>
</dbReference>
<feature type="transmembrane region" description="Helical" evidence="1">
    <location>
        <begin position="12"/>
        <end position="33"/>
    </location>
</feature>
<proteinExistence type="predicted"/>
<feature type="transmembrane region" description="Helical" evidence="1">
    <location>
        <begin position="96"/>
        <end position="113"/>
    </location>
</feature>
<keyword evidence="1" id="KW-0812">Transmembrane</keyword>
<dbReference type="Gramene" id="MELO3C030850.2.1">
    <property type="protein sequence ID" value="MELO3C030850.2.1"/>
    <property type="gene ID" value="MELO3C030850.2"/>
</dbReference>